<dbReference type="KEGG" id="llh:I41_41000"/>
<dbReference type="CDD" id="cd06260">
    <property type="entry name" value="DUF820-like"/>
    <property type="match status" value="1"/>
</dbReference>
<dbReference type="Pfam" id="PF05685">
    <property type="entry name" value="Uma2"/>
    <property type="match status" value="1"/>
</dbReference>
<dbReference type="InterPro" id="IPR008538">
    <property type="entry name" value="Uma2"/>
</dbReference>
<dbReference type="AlphaFoldDB" id="A0A517U2Q5"/>
<dbReference type="InterPro" id="IPR011335">
    <property type="entry name" value="Restrct_endonuc-II-like"/>
</dbReference>
<dbReference type="RefSeq" id="WP_145434610.1">
    <property type="nucleotide sequence ID" value="NZ_CP036339.1"/>
</dbReference>
<reference evidence="2 3" key="1">
    <citation type="submission" date="2019-02" db="EMBL/GenBank/DDBJ databases">
        <title>Deep-cultivation of Planctomycetes and their phenomic and genomic characterization uncovers novel biology.</title>
        <authorList>
            <person name="Wiegand S."/>
            <person name="Jogler M."/>
            <person name="Boedeker C."/>
            <person name="Pinto D."/>
            <person name="Vollmers J."/>
            <person name="Rivas-Marin E."/>
            <person name="Kohn T."/>
            <person name="Peeters S.H."/>
            <person name="Heuer A."/>
            <person name="Rast P."/>
            <person name="Oberbeckmann S."/>
            <person name="Bunk B."/>
            <person name="Jeske O."/>
            <person name="Meyerdierks A."/>
            <person name="Storesund J.E."/>
            <person name="Kallscheuer N."/>
            <person name="Luecker S."/>
            <person name="Lage O.M."/>
            <person name="Pohl T."/>
            <person name="Merkel B.J."/>
            <person name="Hornburger P."/>
            <person name="Mueller R.-W."/>
            <person name="Bruemmer F."/>
            <person name="Labrenz M."/>
            <person name="Spormann A.M."/>
            <person name="Op den Camp H."/>
            <person name="Overmann J."/>
            <person name="Amann R."/>
            <person name="Jetten M.S.M."/>
            <person name="Mascher T."/>
            <person name="Medema M.H."/>
            <person name="Devos D.P."/>
            <person name="Kaster A.-K."/>
            <person name="Ovreas L."/>
            <person name="Rohde M."/>
            <person name="Galperin M.Y."/>
            <person name="Jogler C."/>
        </authorList>
    </citation>
    <scope>NUCLEOTIDE SEQUENCE [LARGE SCALE GENOMIC DNA]</scope>
    <source>
        <strain evidence="2 3">I41</strain>
    </source>
</reference>
<accession>A0A517U2Q5</accession>
<keyword evidence="3" id="KW-1185">Reference proteome</keyword>
<name>A0A517U2Q5_9BACT</name>
<feature type="domain" description="Putative restriction endonuclease" evidence="1">
    <location>
        <begin position="39"/>
        <end position="177"/>
    </location>
</feature>
<evidence type="ECO:0000313" key="3">
    <source>
        <dbReference type="Proteomes" id="UP000317909"/>
    </source>
</evidence>
<dbReference type="PANTHER" id="PTHR35400:SF1">
    <property type="entry name" value="SLR1083 PROTEIN"/>
    <property type="match status" value="1"/>
</dbReference>
<evidence type="ECO:0000259" key="1">
    <source>
        <dbReference type="Pfam" id="PF05685"/>
    </source>
</evidence>
<dbReference type="SUPFAM" id="SSF52980">
    <property type="entry name" value="Restriction endonuclease-like"/>
    <property type="match status" value="1"/>
</dbReference>
<evidence type="ECO:0000313" key="2">
    <source>
        <dbReference type="EMBL" id="QDT74896.1"/>
    </source>
</evidence>
<dbReference type="PANTHER" id="PTHR35400">
    <property type="entry name" value="SLR1083 PROTEIN"/>
    <property type="match status" value="1"/>
</dbReference>
<dbReference type="EMBL" id="CP036339">
    <property type="protein sequence ID" value="QDT74896.1"/>
    <property type="molecule type" value="Genomic_DNA"/>
</dbReference>
<dbReference type="OrthoDB" id="9789502at2"/>
<protein>
    <recommendedName>
        <fullName evidence="1">Putative restriction endonuclease domain-containing protein</fullName>
    </recommendedName>
</protein>
<dbReference type="Gene3D" id="3.90.1570.10">
    <property type="entry name" value="tt1808, chain A"/>
    <property type="match status" value="1"/>
</dbReference>
<sequence>MSIVSQTVATPPVALVLPALELPPVRNEEPTRKRWTRAEYYRLAEQGWFLNQRVELIDGEIVQLSPPSPPHSFSSDEIRDIFQSLFGDEYWVRMQLPLSHGEYSQPEPDVSVVRGSRKDFQKAHPKSAVLVVEVSRTSLDYDTQTKPQLYAAMGVPEYWVLDLVHRQLIVHRQPLRDESNFGAGYGSVIVLNEEDSVAPLEKPTASITVGAVLPSQE</sequence>
<dbReference type="Proteomes" id="UP000317909">
    <property type="component" value="Chromosome"/>
</dbReference>
<gene>
    <name evidence="2" type="ORF">I41_41000</name>
</gene>
<proteinExistence type="predicted"/>
<dbReference type="InterPro" id="IPR012296">
    <property type="entry name" value="Nuclease_put_TT1808"/>
</dbReference>
<organism evidence="2 3">
    <name type="scientific">Lacipirellula limnantheis</name>
    <dbReference type="NCBI Taxonomy" id="2528024"/>
    <lineage>
        <taxon>Bacteria</taxon>
        <taxon>Pseudomonadati</taxon>
        <taxon>Planctomycetota</taxon>
        <taxon>Planctomycetia</taxon>
        <taxon>Pirellulales</taxon>
        <taxon>Lacipirellulaceae</taxon>
        <taxon>Lacipirellula</taxon>
    </lineage>
</organism>